<keyword evidence="2" id="KW-0812">Transmembrane</keyword>
<dbReference type="InterPro" id="IPR009644">
    <property type="entry name" value="FKTN/MNN4/W02B3.4-1"/>
</dbReference>
<organism evidence="6 7">
    <name type="scientific">Colletotrichum incanum</name>
    <name type="common">Soybean anthracnose fungus</name>
    <dbReference type="NCBI Taxonomy" id="1573173"/>
    <lineage>
        <taxon>Eukaryota</taxon>
        <taxon>Fungi</taxon>
        <taxon>Dikarya</taxon>
        <taxon>Ascomycota</taxon>
        <taxon>Pezizomycotina</taxon>
        <taxon>Sordariomycetes</taxon>
        <taxon>Hypocreomycetidae</taxon>
        <taxon>Glomerellales</taxon>
        <taxon>Glomerellaceae</taxon>
        <taxon>Colletotrichum</taxon>
        <taxon>Colletotrichum spaethianum species complex</taxon>
    </lineage>
</organism>
<evidence type="ECO:0000256" key="4">
    <source>
        <dbReference type="ARBA" id="ARBA00023136"/>
    </source>
</evidence>
<feature type="domain" description="LicD/FKTN/FKRP nucleotidyltransferase" evidence="5">
    <location>
        <begin position="308"/>
        <end position="346"/>
    </location>
</feature>
<dbReference type="InterPro" id="IPR007074">
    <property type="entry name" value="LicD/FKTN/FKRP_NTP_transf"/>
</dbReference>
<keyword evidence="6" id="KW-0808">Transferase</keyword>
<name>A0A167CYT8_COLIC</name>
<keyword evidence="4" id="KW-0472">Membrane</keyword>
<evidence type="ECO:0000313" key="7">
    <source>
        <dbReference type="Proteomes" id="UP000076584"/>
    </source>
</evidence>
<feature type="domain" description="LicD/FKTN/FKRP nucleotidyltransferase" evidence="5">
    <location>
        <begin position="188"/>
        <end position="295"/>
    </location>
</feature>
<dbReference type="AlphaFoldDB" id="A0A167CYT8"/>
<dbReference type="STRING" id="1573173.A0A167CYT8"/>
<dbReference type="PANTHER" id="PTHR15407">
    <property type="entry name" value="FUKUTIN-RELATED"/>
    <property type="match status" value="1"/>
</dbReference>
<dbReference type="GO" id="GO:0016020">
    <property type="term" value="C:membrane"/>
    <property type="evidence" value="ECO:0007669"/>
    <property type="project" value="UniProtKB-SubCell"/>
</dbReference>
<dbReference type="GO" id="GO:0009100">
    <property type="term" value="P:glycoprotein metabolic process"/>
    <property type="evidence" value="ECO:0007669"/>
    <property type="project" value="UniProtKB-ARBA"/>
</dbReference>
<evidence type="ECO:0000259" key="5">
    <source>
        <dbReference type="Pfam" id="PF04991"/>
    </source>
</evidence>
<dbReference type="GO" id="GO:0016740">
    <property type="term" value="F:transferase activity"/>
    <property type="evidence" value="ECO:0007669"/>
    <property type="project" value="UniProtKB-KW"/>
</dbReference>
<accession>A0A167CYT8</accession>
<dbReference type="Pfam" id="PF04991">
    <property type="entry name" value="LicD"/>
    <property type="match status" value="2"/>
</dbReference>
<comment type="subcellular location">
    <subcellularLocation>
        <location evidence="1">Membrane</location>
        <topology evidence="1">Single-pass membrane protein</topology>
    </subcellularLocation>
</comment>
<comment type="caution">
    <text evidence="6">The sequence shown here is derived from an EMBL/GenBank/DDBJ whole genome shotgun (WGS) entry which is preliminary data.</text>
</comment>
<proteinExistence type="predicted"/>
<gene>
    <name evidence="6" type="ORF">CI238_04501</name>
</gene>
<keyword evidence="3" id="KW-1133">Transmembrane helix</keyword>
<dbReference type="Proteomes" id="UP000076584">
    <property type="component" value="Unassembled WGS sequence"/>
</dbReference>
<keyword evidence="7" id="KW-1185">Reference proteome</keyword>
<feature type="non-terminal residue" evidence="6">
    <location>
        <position position="1"/>
    </location>
</feature>
<dbReference type="EMBL" id="LFIW01001200">
    <property type="protein sequence ID" value="KZL83197.1"/>
    <property type="molecule type" value="Genomic_DNA"/>
</dbReference>
<dbReference type="PANTHER" id="PTHR15407:SF28">
    <property type="entry name" value="RIBITOL-5-PHOSPHATE TRANSFERASE FKTN"/>
    <property type="match status" value="1"/>
</dbReference>
<evidence type="ECO:0000256" key="3">
    <source>
        <dbReference type="ARBA" id="ARBA00022989"/>
    </source>
</evidence>
<protein>
    <submittedName>
        <fullName evidence="6">Mannosylphosphate transferase</fullName>
    </submittedName>
</protein>
<reference evidence="6 7" key="1">
    <citation type="submission" date="2015-06" db="EMBL/GenBank/DDBJ databases">
        <title>Survival trade-offs in plant roots during colonization by closely related pathogenic and mutualistic fungi.</title>
        <authorList>
            <person name="Hacquard S."/>
            <person name="Kracher B."/>
            <person name="Hiruma K."/>
            <person name="Weinman A."/>
            <person name="Muench P."/>
            <person name="Garrido Oter R."/>
            <person name="Ver Loren van Themaat E."/>
            <person name="Dallerey J.-F."/>
            <person name="Damm U."/>
            <person name="Henrissat B."/>
            <person name="Lespinet O."/>
            <person name="Thon M."/>
            <person name="Kemen E."/>
            <person name="McHardy A.C."/>
            <person name="Schulze-Lefert P."/>
            <person name="O'Connell R.J."/>
        </authorList>
    </citation>
    <scope>NUCLEOTIDE SEQUENCE [LARGE SCALE GENOMIC DNA]</scope>
    <source>
        <strain evidence="6 7">MAFF 238704</strain>
    </source>
</reference>
<evidence type="ECO:0000313" key="6">
    <source>
        <dbReference type="EMBL" id="KZL83197.1"/>
    </source>
</evidence>
<sequence>LFSVFTAPVIPHRVRLYSTTLNDPSGSCHLTLCFRTFAPASCLTFIPSRLDSVLALRALPKKQPPTWFLDRYISCLCCRPNDFDFAPLTSQLKYCITHIKTMRFSLALPLALLGLTATVAAAPSQTPRDNSQESSPALVKREDTKYFHEPCCGEELGHYDIRYFKEAVGYDDHRVVLRNLIRSYLTITKKLKVETWLAHGTLLGWWWNGKIMPWDYDLDVQVSTATLYWMGQNLNRTEHDYDWTDKDGNARKERYLLDVNPHGTDKDRGDGQNIIDARWINMANGAFIDITGLAERDPSGMPGVWSCKNYHRYRTTDLFPMRETEFEGVPATIPYSFERILSEEYGSKSLVTTEWLGHKWEPEQKEWIKVPQSDDQKTQQ</sequence>
<evidence type="ECO:0000256" key="1">
    <source>
        <dbReference type="ARBA" id="ARBA00004167"/>
    </source>
</evidence>
<evidence type="ECO:0000256" key="2">
    <source>
        <dbReference type="ARBA" id="ARBA00022692"/>
    </source>
</evidence>